<organism evidence="1 2">
    <name type="scientific">Prevotella disiens DNF00882</name>
    <dbReference type="NCBI Taxonomy" id="1401075"/>
    <lineage>
        <taxon>Bacteria</taxon>
        <taxon>Pseudomonadati</taxon>
        <taxon>Bacteroidota</taxon>
        <taxon>Bacteroidia</taxon>
        <taxon>Bacteroidales</taxon>
        <taxon>Prevotellaceae</taxon>
        <taxon>Prevotella</taxon>
    </lineage>
</organism>
<sequence length="81" mass="9636">MKNSIKLEKVKHFLDENSIKYEEREKRFGHSDLWLPKARVAIKIEGDDSMAFLKPTTRLVAQYSFVKMKRWSLSSKSYKQL</sequence>
<proteinExistence type="predicted"/>
<name>A0A096APY2_9BACT</name>
<comment type="caution">
    <text evidence="1">The sequence shown here is derived from an EMBL/GenBank/DDBJ whole genome shotgun (WGS) entry which is preliminary data.</text>
</comment>
<reference evidence="1 2" key="1">
    <citation type="submission" date="2014-07" db="EMBL/GenBank/DDBJ databases">
        <authorList>
            <person name="McCorrison J."/>
            <person name="Sanka R."/>
            <person name="Torralba M."/>
            <person name="Gillis M."/>
            <person name="Haft D.H."/>
            <person name="Methe B."/>
            <person name="Sutton G."/>
            <person name="Nelson K.E."/>
        </authorList>
    </citation>
    <scope>NUCLEOTIDE SEQUENCE [LARGE SCALE GENOMIC DNA]</scope>
    <source>
        <strain evidence="1 2">DNF00882</strain>
    </source>
</reference>
<evidence type="ECO:0000313" key="2">
    <source>
        <dbReference type="Proteomes" id="UP000029538"/>
    </source>
</evidence>
<dbReference type="Proteomes" id="UP000029538">
    <property type="component" value="Unassembled WGS sequence"/>
</dbReference>
<gene>
    <name evidence="1" type="ORF">HMPREF0654_07915</name>
</gene>
<accession>A0A096APY2</accession>
<protein>
    <submittedName>
        <fullName evidence="1">Uncharacterized protein</fullName>
    </submittedName>
</protein>
<dbReference type="RefSeq" id="WP_036883707.1">
    <property type="nucleotide sequence ID" value="NZ_JRNR01000075.1"/>
</dbReference>
<dbReference type="AlphaFoldDB" id="A0A096APY2"/>
<dbReference type="EMBL" id="JRNR01000075">
    <property type="protein sequence ID" value="KGF48775.1"/>
    <property type="molecule type" value="Genomic_DNA"/>
</dbReference>
<evidence type="ECO:0000313" key="1">
    <source>
        <dbReference type="EMBL" id="KGF48775.1"/>
    </source>
</evidence>